<dbReference type="Proteomes" id="UP001164539">
    <property type="component" value="Chromosome 6"/>
</dbReference>
<name>A0ACC1Y011_MELAZ</name>
<evidence type="ECO:0000313" key="2">
    <source>
        <dbReference type="Proteomes" id="UP001164539"/>
    </source>
</evidence>
<keyword evidence="1" id="KW-0808">Transferase</keyword>
<comment type="caution">
    <text evidence="1">The sequence shown here is derived from an EMBL/GenBank/DDBJ whole genome shotgun (WGS) entry which is preliminary data.</text>
</comment>
<keyword evidence="1" id="KW-0675">Receptor</keyword>
<sequence>MAISAFQFVLLLSLLQTWTPSSSTSLDVLERGASLSEKTNDRLISPNGVFSAGFLSVGENAFGFAIWYSNINILPNDHTVVWMANRDQPVGRKSKLSLLKNGNLILKDAGRKVLWSTATAVASSHSPVKLQLDDSGNLVLRTSDGENTSWQSFDSPTDTILPKQLFTKDTRLISSRSKNNFSSGNYKLFFDNDNVLRLLYHVPQISSLYWPPAWKWPYEVGRTTYNDTRTAVLDQSGYFISSDGLEFSAADLGVGPLRRLTLDLDGNLRLYSFEEKTKEWVVSWQAILQPCTVHGICGPNGVCTYAPSTGRRSCSCLPGYKVKNDSDWSSGCEPEFSFSNHTEYDFLNITHLEFYGYDTGAFPNVTLQECKEKCMNLSSCKGFQYKFNIAEFEITEKKQGFTCYPKTSLFNGQHQPGFSGDIYFKLPKSNHFFNQTTTFKVLTLNCKGNITQAINRSYEEPRENRKLNFLLWFAVTVGLVEMVCIFLVWFFLFMGNEDSVAIKQGYTLAATGLKKFTYGELKKATKSFTREIGRGAGGVVYRALLSDQRVAAVKHLNEAKQGEAEFLTELKTIEKLNHMNLIEMWGYCAEGKRRLLVYEYMEHGSLADNLHSNSISWDKRFEIAVGTAKGLAYLHDECLEWVLHCDIKPQNILLDSNYRPKVADFGLSKLQSRGGLNDSSFSRIRGTRGYMAPEWVYNLPITSKVDVYSYGIVLLEMVTGKSPAAAFRSYEKEGMKEHGTLVTWVREKKNVAGSKEAWIKETVDPMIAGNYDVNKIEIMVKVALQCVEEDSKARPSMSKVVEMLLSFEDDHDQSSYA</sequence>
<keyword evidence="1" id="KW-0418">Kinase</keyword>
<organism evidence="1 2">
    <name type="scientific">Melia azedarach</name>
    <name type="common">Chinaberry tree</name>
    <dbReference type="NCBI Taxonomy" id="155640"/>
    <lineage>
        <taxon>Eukaryota</taxon>
        <taxon>Viridiplantae</taxon>
        <taxon>Streptophyta</taxon>
        <taxon>Embryophyta</taxon>
        <taxon>Tracheophyta</taxon>
        <taxon>Spermatophyta</taxon>
        <taxon>Magnoliopsida</taxon>
        <taxon>eudicotyledons</taxon>
        <taxon>Gunneridae</taxon>
        <taxon>Pentapetalae</taxon>
        <taxon>rosids</taxon>
        <taxon>malvids</taxon>
        <taxon>Sapindales</taxon>
        <taxon>Meliaceae</taxon>
        <taxon>Melia</taxon>
    </lineage>
</organism>
<protein>
    <submittedName>
        <fullName evidence="1">Receptor protein kinase</fullName>
    </submittedName>
</protein>
<accession>A0ACC1Y011</accession>
<evidence type="ECO:0000313" key="1">
    <source>
        <dbReference type="EMBL" id="KAJ4717111.1"/>
    </source>
</evidence>
<reference evidence="1 2" key="1">
    <citation type="journal article" date="2023" name="Science">
        <title>Complex scaffold remodeling in plant triterpene biosynthesis.</title>
        <authorList>
            <person name="De La Pena R."/>
            <person name="Hodgson H."/>
            <person name="Liu J.C."/>
            <person name="Stephenson M.J."/>
            <person name="Martin A.C."/>
            <person name="Owen C."/>
            <person name="Harkess A."/>
            <person name="Leebens-Mack J."/>
            <person name="Jimenez L.E."/>
            <person name="Osbourn A."/>
            <person name="Sattely E.S."/>
        </authorList>
    </citation>
    <scope>NUCLEOTIDE SEQUENCE [LARGE SCALE GENOMIC DNA]</scope>
    <source>
        <strain evidence="2">cv. JPN11</strain>
        <tissue evidence="1">Leaf</tissue>
    </source>
</reference>
<gene>
    <name evidence="1" type="ORF">OWV82_012036</name>
</gene>
<keyword evidence="2" id="KW-1185">Reference proteome</keyword>
<proteinExistence type="predicted"/>
<dbReference type="EMBL" id="CM051399">
    <property type="protein sequence ID" value="KAJ4717111.1"/>
    <property type="molecule type" value="Genomic_DNA"/>
</dbReference>